<evidence type="ECO:0000313" key="1">
    <source>
        <dbReference type="EMBL" id="WAL69299.1"/>
    </source>
</evidence>
<dbReference type="EMBL" id="CP113836">
    <property type="protein sequence ID" value="WAL69299.1"/>
    <property type="molecule type" value="Genomic_DNA"/>
</dbReference>
<dbReference type="Proteomes" id="UP001163203">
    <property type="component" value="Chromosome"/>
</dbReference>
<dbReference type="InterPro" id="IPR012349">
    <property type="entry name" value="Split_barrel_FMN-bd"/>
</dbReference>
<proteinExistence type="predicted"/>
<reference evidence="1" key="1">
    <citation type="submission" date="2022-11" db="EMBL/GenBank/DDBJ databases">
        <authorList>
            <person name="Mo P."/>
        </authorList>
    </citation>
    <scope>NUCLEOTIDE SEQUENCE</scope>
    <source>
        <strain evidence="1">HUAS 11-8</strain>
    </source>
</reference>
<dbReference type="RefSeq" id="WP_268759386.1">
    <property type="nucleotide sequence ID" value="NZ_CP113836.1"/>
</dbReference>
<dbReference type="Gene3D" id="2.30.110.10">
    <property type="entry name" value="Electron Transport, Fmn-binding Protein, Chain A"/>
    <property type="match status" value="1"/>
</dbReference>
<dbReference type="SUPFAM" id="SSF50475">
    <property type="entry name" value="FMN-binding split barrel"/>
    <property type="match status" value="1"/>
</dbReference>
<protein>
    <submittedName>
        <fullName evidence="1">Pyridoxamine 5'-phosphate oxidase family protein</fullName>
    </submittedName>
</protein>
<gene>
    <name evidence="1" type="ORF">ORV05_16500</name>
</gene>
<evidence type="ECO:0000313" key="2">
    <source>
        <dbReference type="Proteomes" id="UP001163203"/>
    </source>
</evidence>
<dbReference type="Pfam" id="PF12900">
    <property type="entry name" value="Pyridox_ox_2"/>
    <property type="match status" value="1"/>
</dbReference>
<name>A0ABY7BBH4_9PSEU</name>
<dbReference type="InterPro" id="IPR024747">
    <property type="entry name" value="Pyridox_Oxase-rel"/>
</dbReference>
<sequence>MNAVDRDAALEPKECLRLLRTVSLGRVVFTESALPAVRPVTFVAPDGEVVIPAGGASWGAKLDGTVVAFEVEDIDQATREGWSVVVVGRARLVTDPASLQGFPPAGERPWAPAAERLLLTIDIEHLTGRRMALVRPLGTGDRRAPMVVAETDAG</sequence>
<accession>A0ABY7BBH4</accession>
<organism evidence="1 2">
    <name type="scientific">Amycolatopsis cynarae</name>
    <dbReference type="NCBI Taxonomy" id="2995223"/>
    <lineage>
        <taxon>Bacteria</taxon>
        <taxon>Bacillati</taxon>
        <taxon>Actinomycetota</taxon>
        <taxon>Actinomycetes</taxon>
        <taxon>Pseudonocardiales</taxon>
        <taxon>Pseudonocardiaceae</taxon>
        <taxon>Amycolatopsis</taxon>
    </lineage>
</organism>
<keyword evidence="2" id="KW-1185">Reference proteome</keyword>